<gene>
    <name evidence="8" type="ORF">DBV15_08760</name>
</gene>
<evidence type="ECO:0000256" key="4">
    <source>
        <dbReference type="PROSITE-ProRule" id="PRU00175"/>
    </source>
</evidence>
<dbReference type="InterPro" id="IPR003409">
    <property type="entry name" value="MORN"/>
</dbReference>
<dbReference type="InterPro" id="IPR039133">
    <property type="entry name" value="RNF25"/>
</dbReference>
<evidence type="ECO:0000256" key="3">
    <source>
        <dbReference type="ARBA" id="ARBA00022833"/>
    </source>
</evidence>
<sequence length="674" mass="78010">MSLSPFAFLALLFFDEDPYYRLKTCGTRNDFPNLEDCSQWCVDLATTAPVVVVMVVVSVSEDEVQFAWDIFGIHINNNMEYKIRELDMQALQEEILRKCRKKTEPLALSDETEDDEHKEDVHDEEDVVSIETEKTTDEELPFEDILAEKRRKYTAKEEFIYSLYNNILPAFVAKWDGYFLRRERFTKKYDQDDAETIEENDEIGHHNKNDYSFIEDEEKEKDKSISVPSWKLSLPDEFADIKFYNNNSYCGRVSRKMMEGDGTYVWDNGVQYKGQFEHNKIQGKGILKWNDNCWYEGNFVDGLRHGKGILVNRENNRMYVGQWCMGHMHGKGVTDEIEALKAILLDNELNIKENDKGEPECIETILFPSTGEDSQSQYVCVTLIVRLPSGYPDVSPTINLRNPRGLDEDTVKLMQSDAEAKCKDFIGQPVMFELIELIREHLTRSNLPTDQCAVCLYGFREGDEFTKTECYHYFHSHCLAAHVAAAERYYREEQEKLPQWQQDTTNKFQAICPVCRESVNCDVESLWSAPPPIDVEAATDFSVTAELRELQKHMAALYLRQQQRGGIIDLEAEGVKMLVRTEDDPAAAAEEVSPPGTSLNAYSNTTTLQSVQVNSKQSTHQSQNHHHPQYQSRNQMQHNHGHNNHNHGHRHRGRGRAHYRRHFDKVRQTESTPR</sequence>
<feature type="compositionally biased region" description="Basic and acidic residues" evidence="5">
    <location>
        <begin position="665"/>
        <end position="674"/>
    </location>
</feature>
<dbReference type="InterPro" id="IPR013083">
    <property type="entry name" value="Znf_RING/FYVE/PHD"/>
</dbReference>
<evidence type="ECO:0000256" key="2">
    <source>
        <dbReference type="ARBA" id="ARBA00022771"/>
    </source>
</evidence>
<keyword evidence="9" id="KW-1185">Reference proteome</keyword>
<dbReference type="InterPro" id="IPR016135">
    <property type="entry name" value="UBQ-conjugating_enzyme/RWD"/>
</dbReference>
<evidence type="ECO:0000256" key="1">
    <source>
        <dbReference type="ARBA" id="ARBA00022737"/>
    </source>
</evidence>
<dbReference type="Gene3D" id="3.10.110.10">
    <property type="entry name" value="Ubiquitin Conjugating Enzyme"/>
    <property type="match status" value="1"/>
</dbReference>
<dbReference type="GO" id="GO:0008270">
    <property type="term" value="F:zinc ion binding"/>
    <property type="evidence" value="ECO:0007669"/>
    <property type="project" value="UniProtKB-KW"/>
</dbReference>
<dbReference type="InterPro" id="IPR006575">
    <property type="entry name" value="RWD_dom"/>
</dbReference>
<dbReference type="SUPFAM" id="SSF54495">
    <property type="entry name" value="UBC-like"/>
    <property type="match status" value="1"/>
</dbReference>
<keyword evidence="3" id="KW-0862">Zinc</keyword>
<dbReference type="GO" id="GO:0009893">
    <property type="term" value="P:positive regulation of metabolic process"/>
    <property type="evidence" value="ECO:0007669"/>
    <property type="project" value="UniProtKB-ARBA"/>
</dbReference>
<feature type="compositionally biased region" description="Polar residues" evidence="5">
    <location>
        <begin position="609"/>
        <end position="622"/>
    </location>
</feature>
<feature type="compositionally biased region" description="Acidic residues" evidence="5">
    <location>
        <begin position="110"/>
        <end position="128"/>
    </location>
</feature>
<feature type="region of interest" description="Disordered" evidence="5">
    <location>
        <begin position="609"/>
        <end position="674"/>
    </location>
</feature>
<dbReference type="FunFam" id="3.10.110.10:FF:000050">
    <property type="entry name" value="eIF-2-alpha kinase GCN2"/>
    <property type="match status" value="1"/>
</dbReference>
<dbReference type="EMBL" id="QBLH01002553">
    <property type="protein sequence ID" value="TGZ48074.1"/>
    <property type="molecule type" value="Genomic_DNA"/>
</dbReference>
<reference evidence="8 9" key="1">
    <citation type="journal article" date="2019" name="Philos. Trans. R. Soc. Lond., B, Biol. Sci.">
        <title>Ant behaviour and brain gene expression of defending hosts depend on the ecological success of the intruding social parasite.</title>
        <authorList>
            <person name="Kaur R."/>
            <person name="Stoldt M."/>
            <person name="Jongepier E."/>
            <person name="Feldmeyer B."/>
            <person name="Menzel F."/>
            <person name="Bornberg-Bauer E."/>
            <person name="Foitzik S."/>
        </authorList>
    </citation>
    <scope>NUCLEOTIDE SEQUENCE [LARGE SCALE GENOMIC DNA]</scope>
    <source>
        <tissue evidence="8">Whole body</tissue>
    </source>
</reference>
<organism evidence="8 9">
    <name type="scientific">Temnothorax longispinosus</name>
    <dbReference type="NCBI Taxonomy" id="300112"/>
    <lineage>
        <taxon>Eukaryota</taxon>
        <taxon>Metazoa</taxon>
        <taxon>Ecdysozoa</taxon>
        <taxon>Arthropoda</taxon>
        <taxon>Hexapoda</taxon>
        <taxon>Insecta</taxon>
        <taxon>Pterygota</taxon>
        <taxon>Neoptera</taxon>
        <taxon>Endopterygota</taxon>
        <taxon>Hymenoptera</taxon>
        <taxon>Apocrita</taxon>
        <taxon>Aculeata</taxon>
        <taxon>Formicoidea</taxon>
        <taxon>Formicidae</taxon>
        <taxon>Myrmicinae</taxon>
        <taxon>Temnothorax</taxon>
    </lineage>
</organism>
<proteinExistence type="predicted"/>
<evidence type="ECO:0000256" key="5">
    <source>
        <dbReference type="SAM" id="MobiDB-lite"/>
    </source>
</evidence>
<dbReference type="AlphaFoldDB" id="A0A4V3SA86"/>
<accession>A0A4V3SA86</accession>
<dbReference type="Pfam" id="PF02493">
    <property type="entry name" value="MORN"/>
    <property type="match status" value="4"/>
</dbReference>
<dbReference type="SMART" id="SM00184">
    <property type="entry name" value="RING"/>
    <property type="match status" value="1"/>
</dbReference>
<evidence type="ECO:0000259" key="6">
    <source>
        <dbReference type="PROSITE" id="PS50089"/>
    </source>
</evidence>
<dbReference type="Pfam" id="PF05773">
    <property type="entry name" value="RWD"/>
    <property type="match status" value="1"/>
</dbReference>
<dbReference type="SMART" id="SM00591">
    <property type="entry name" value="RWD"/>
    <property type="match status" value="1"/>
</dbReference>
<feature type="domain" description="RWD" evidence="7">
    <location>
        <begin position="335"/>
        <end position="445"/>
    </location>
</feature>
<keyword evidence="2 4" id="KW-0479">Metal-binding</keyword>
<dbReference type="Proteomes" id="UP000310200">
    <property type="component" value="Unassembled WGS sequence"/>
</dbReference>
<dbReference type="PANTHER" id="PTHR13198">
    <property type="entry name" value="RING FINGER PROTEIN 25"/>
    <property type="match status" value="1"/>
</dbReference>
<comment type="caution">
    <text evidence="8">The sequence shown here is derived from an EMBL/GenBank/DDBJ whole genome shotgun (WGS) entry which is preliminary data.</text>
</comment>
<dbReference type="SUPFAM" id="SSF82185">
    <property type="entry name" value="Histone H3 K4-specific methyltransferase SET7/9 N-terminal domain"/>
    <property type="match status" value="1"/>
</dbReference>
<keyword evidence="1" id="KW-0677">Repeat</keyword>
<dbReference type="CDD" id="cd16470">
    <property type="entry name" value="RING-H2_RNF25"/>
    <property type="match status" value="1"/>
</dbReference>
<dbReference type="GO" id="GO:0016567">
    <property type="term" value="P:protein ubiquitination"/>
    <property type="evidence" value="ECO:0007669"/>
    <property type="project" value="TreeGrafter"/>
</dbReference>
<dbReference type="Pfam" id="PF17123">
    <property type="entry name" value="zf-RING_11"/>
    <property type="match status" value="1"/>
</dbReference>
<dbReference type="GO" id="GO:0005634">
    <property type="term" value="C:nucleus"/>
    <property type="evidence" value="ECO:0007669"/>
    <property type="project" value="TreeGrafter"/>
</dbReference>
<feature type="region of interest" description="Disordered" evidence="5">
    <location>
        <begin position="107"/>
        <end position="134"/>
    </location>
</feature>
<dbReference type="InterPro" id="IPR001841">
    <property type="entry name" value="Znf_RING"/>
</dbReference>
<dbReference type="PROSITE" id="PS50089">
    <property type="entry name" value="ZF_RING_2"/>
    <property type="match status" value="1"/>
</dbReference>
<dbReference type="GO" id="GO:0061630">
    <property type="term" value="F:ubiquitin protein ligase activity"/>
    <property type="evidence" value="ECO:0007669"/>
    <property type="project" value="InterPro"/>
</dbReference>
<dbReference type="Gene3D" id="3.30.40.10">
    <property type="entry name" value="Zinc/RING finger domain, C3HC4 (zinc finger)"/>
    <property type="match status" value="1"/>
</dbReference>
<dbReference type="PROSITE" id="PS50908">
    <property type="entry name" value="RWD"/>
    <property type="match status" value="1"/>
</dbReference>
<evidence type="ECO:0000313" key="9">
    <source>
        <dbReference type="Proteomes" id="UP000310200"/>
    </source>
</evidence>
<keyword evidence="2 4" id="KW-0863">Zinc-finger</keyword>
<dbReference type="GO" id="GO:0033554">
    <property type="term" value="P:cellular response to stress"/>
    <property type="evidence" value="ECO:0007669"/>
    <property type="project" value="UniProtKB-ARBA"/>
</dbReference>
<feature type="compositionally biased region" description="Basic residues" evidence="5">
    <location>
        <begin position="639"/>
        <end position="664"/>
    </location>
</feature>
<protein>
    <submittedName>
        <fullName evidence="8">E3 ubiquitin-protein ligase</fullName>
    </submittedName>
</protein>
<dbReference type="FunFam" id="3.30.40.10:FF:000215">
    <property type="entry name" value="E3 ubiquitin-protein ligase RNF25"/>
    <property type="match status" value="1"/>
</dbReference>
<dbReference type="CDD" id="cd23818">
    <property type="entry name" value="RWD_RNF25"/>
    <property type="match status" value="1"/>
</dbReference>
<evidence type="ECO:0000259" key="7">
    <source>
        <dbReference type="PROSITE" id="PS50908"/>
    </source>
</evidence>
<dbReference type="GO" id="GO:0010468">
    <property type="term" value="P:regulation of gene expression"/>
    <property type="evidence" value="ECO:0007669"/>
    <property type="project" value="UniProtKB-ARBA"/>
</dbReference>
<dbReference type="SUPFAM" id="SSF57850">
    <property type="entry name" value="RING/U-box"/>
    <property type="match status" value="1"/>
</dbReference>
<dbReference type="GO" id="GO:0051246">
    <property type="term" value="P:regulation of protein metabolic process"/>
    <property type="evidence" value="ECO:0007669"/>
    <property type="project" value="UniProtKB-ARBA"/>
</dbReference>
<dbReference type="SMART" id="SM00698">
    <property type="entry name" value="MORN"/>
    <property type="match status" value="4"/>
</dbReference>
<feature type="domain" description="RING-type" evidence="6">
    <location>
        <begin position="452"/>
        <end position="516"/>
    </location>
</feature>
<dbReference type="PANTHER" id="PTHR13198:SF4">
    <property type="entry name" value="E3 UBIQUITIN-PROTEIN LIGASE RNF25"/>
    <property type="match status" value="1"/>
</dbReference>
<evidence type="ECO:0000313" key="8">
    <source>
        <dbReference type="EMBL" id="TGZ48074.1"/>
    </source>
</evidence>
<name>A0A4V3SA86_9HYME</name>
<dbReference type="STRING" id="300112.A0A4V3SA86"/>